<sequence>MGNNSGLNEYVCQTCNLFTNIADQGKAKAFHRKFIKEHAPDLVTVAEWNRKLEKGK</sequence>
<reference evidence="1 2" key="1">
    <citation type="submission" date="2018-07" db="EMBL/GenBank/DDBJ databases">
        <authorList>
            <person name="Gillick B.D."/>
            <person name="Moore J."/>
            <person name="Davilla D."/>
            <person name="Asghedom D."/>
            <person name="Smith B.R."/>
            <person name="Klug H."/>
            <person name="Hughes L.E."/>
            <person name="Garlena R.A."/>
            <person name="Russell D.A."/>
            <person name="Pope W.H."/>
            <person name="Jacobs-Sera D."/>
            <person name="Hatfull G.F."/>
        </authorList>
    </citation>
    <scope>NUCLEOTIDE SEQUENCE [LARGE SCALE GENOMIC DNA]</scope>
</reference>
<organism evidence="1 2">
    <name type="scientific">Streptomyces phage LukeCage</name>
    <dbReference type="NCBI Taxonomy" id="2283304"/>
    <lineage>
        <taxon>Viruses</taxon>
        <taxon>Duplodnaviria</taxon>
        <taxon>Heunggongvirae</taxon>
        <taxon>Uroviricota</taxon>
        <taxon>Caudoviricetes</taxon>
        <taxon>Stanwilliamsviridae</taxon>
        <taxon>Boydwoodruffvirinae</taxon>
        <taxon>Karimacvirus</taxon>
        <taxon>Karimacvirus lukecage</taxon>
        <taxon>Streptomyces virus LukeCage</taxon>
    </lineage>
</organism>
<name>A0A345MGJ8_9CAUD</name>
<evidence type="ECO:0000313" key="2">
    <source>
        <dbReference type="Proteomes" id="UP000259834"/>
    </source>
</evidence>
<evidence type="ECO:0000313" key="1">
    <source>
        <dbReference type="EMBL" id="AXH69679.1"/>
    </source>
</evidence>
<dbReference type="RefSeq" id="YP_009840079.1">
    <property type="nucleotide sequence ID" value="NC_048723.1"/>
</dbReference>
<dbReference type="EMBL" id="MH590597">
    <property type="protein sequence ID" value="AXH69679.1"/>
    <property type="molecule type" value="Genomic_DNA"/>
</dbReference>
<accession>A0A345MGJ8</accession>
<dbReference type="Proteomes" id="UP000259834">
    <property type="component" value="Segment"/>
</dbReference>
<keyword evidence="2" id="KW-1185">Reference proteome</keyword>
<protein>
    <submittedName>
        <fullName evidence="1">Uncharacterized protein</fullName>
    </submittedName>
</protein>
<dbReference type="GeneID" id="55610178"/>
<proteinExistence type="predicted"/>
<gene>
    <name evidence="1" type="primary">190</name>
    <name evidence="1" type="ORF">SEA_LUKECAGE_190</name>
</gene>
<dbReference type="KEGG" id="vg:55610178"/>